<reference evidence="7 8" key="1">
    <citation type="submission" date="2019-06" db="EMBL/GenBank/DDBJ databases">
        <title>Persicimonas caeni gen. nov., sp. nov., a predatory bacterium isolated from solar saltern.</title>
        <authorList>
            <person name="Wang S."/>
        </authorList>
    </citation>
    <scope>NUCLEOTIDE SEQUENCE [LARGE SCALE GENOMIC DNA]</scope>
    <source>
        <strain evidence="7 8">YN101</strain>
    </source>
</reference>
<keyword evidence="2" id="KW-1003">Cell membrane</keyword>
<feature type="transmembrane region" description="Helical" evidence="6">
    <location>
        <begin position="133"/>
        <end position="152"/>
    </location>
</feature>
<evidence type="ECO:0000256" key="4">
    <source>
        <dbReference type="ARBA" id="ARBA00022989"/>
    </source>
</evidence>
<evidence type="ECO:0000313" key="8">
    <source>
        <dbReference type="Proteomes" id="UP000315995"/>
    </source>
</evidence>
<sequence>MNETLLIALSGFGMGFIGSIPPTGPVALMVINRAFKKQRKFAFAAGVGGALAEIVYSALAVTGVGLLLQHVNLAGTLIRGLSTAVLMGVGLYFFFSPVTEEDIQESSDRPQNLSSALSHLAKGFSVGIVNPTLILNWTVAVAFFFSLFGLTADLVGQVLFVVGVGAGIISWTAVEVWILDKFQQRYSIDLLGRIQKWVSVLVMGGAIYLGYQTVVNFG</sequence>
<dbReference type="InterPro" id="IPR001123">
    <property type="entry name" value="LeuE-type"/>
</dbReference>
<accession>A0A5B8YEN5</accession>
<feature type="transmembrane region" description="Helical" evidence="6">
    <location>
        <begin position="158"/>
        <end position="178"/>
    </location>
</feature>
<feature type="transmembrane region" description="Helical" evidence="6">
    <location>
        <begin position="43"/>
        <end position="68"/>
    </location>
</feature>
<organism evidence="7 8">
    <name type="scientific">Persicimonas caeni</name>
    <dbReference type="NCBI Taxonomy" id="2292766"/>
    <lineage>
        <taxon>Bacteria</taxon>
        <taxon>Deltaproteobacteria</taxon>
        <taxon>Bradymonadales</taxon>
        <taxon>Bradymonadaceae</taxon>
        <taxon>Persicimonas</taxon>
    </lineage>
</organism>
<protein>
    <recommendedName>
        <fullName evidence="9">LysE family translocator</fullName>
    </recommendedName>
</protein>
<evidence type="ECO:0000256" key="2">
    <source>
        <dbReference type="ARBA" id="ARBA00022475"/>
    </source>
</evidence>
<proteinExistence type="predicted"/>
<evidence type="ECO:0008006" key="9">
    <source>
        <dbReference type="Google" id="ProtNLM"/>
    </source>
</evidence>
<feature type="transmembrane region" description="Helical" evidence="6">
    <location>
        <begin position="74"/>
        <end position="95"/>
    </location>
</feature>
<feature type="transmembrane region" description="Helical" evidence="6">
    <location>
        <begin position="6"/>
        <end position="31"/>
    </location>
</feature>
<evidence type="ECO:0000256" key="1">
    <source>
        <dbReference type="ARBA" id="ARBA00004651"/>
    </source>
</evidence>
<evidence type="ECO:0000256" key="3">
    <source>
        <dbReference type="ARBA" id="ARBA00022692"/>
    </source>
</evidence>
<keyword evidence="4 6" id="KW-1133">Transmembrane helix</keyword>
<dbReference type="EMBL" id="CP041186">
    <property type="protein sequence ID" value="QDG54076.1"/>
    <property type="molecule type" value="Genomic_DNA"/>
</dbReference>
<name>A0A4Y6Q0H2_PERCE</name>
<dbReference type="Pfam" id="PF01810">
    <property type="entry name" value="LysE"/>
    <property type="match status" value="1"/>
</dbReference>
<evidence type="ECO:0000256" key="6">
    <source>
        <dbReference type="SAM" id="Phobius"/>
    </source>
</evidence>
<dbReference type="OrthoDB" id="5513321at2"/>
<dbReference type="PANTHER" id="PTHR30086:SF20">
    <property type="entry name" value="ARGININE EXPORTER PROTEIN ARGO-RELATED"/>
    <property type="match status" value="1"/>
</dbReference>
<keyword evidence="3 6" id="KW-0812">Transmembrane</keyword>
<dbReference type="Proteomes" id="UP000315995">
    <property type="component" value="Chromosome"/>
</dbReference>
<dbReference type="AlphaFoldDB" id="A0A4Y6Q0H2"/>
<dbReference type="RefSeq" id="WP_141200521.1">
    <property type="nucleotide sequence ID" value="NZ_CP041186.1"/>
</dbReference>
<gene>
    <name evidence="7" type="ORF">FIV42_26040</name>
</gene>
<evidence type="ECO:0000313" key="7">
    <source>
        <dbReference type="EMBL" id="QDG54076.1"/>
    </source>
</evidence>
<dbReference type="GO" id="GO:0005886">
    <property type="term" value="C:plasma membrane"/>
    <property type="evidence" value="ECO:0007669"/>
    <property type="project" value="UniProtKB-SubCell"/>
</dbReference>
<feature type="transmembrane region" description="Helical" evidence="6">
    <location>
        <begin position="190"/>
        <end position="211"/>
    </location>
</feature>
<keyword evidence="5 6" id="KW-0472">Membrane</keyword>
<keyword evidence="8" id="KW-1185">Reference proteome</keyword>
<comment type="subcellular location">
    <subcellularLocation>
        <location evidence="1">Cell membrane</location>
        <topology evidence="1">Multi-pass membrane protein</topology>
    </subcellularLocation>
</comment>
<accession>A0A4Y6Q0H2</accession>
<dbReference type="GO" id="GO:0015171">
    <property type="term" value="F:amino acid transmembrane transporter activity"/>
    <property type="evidence" value="ECO:0007669"/>
    <property type="project" value="TreeGrafter"/>
</dbReference>
<dbReference type="PANTHER" id="PTHR30086">
    <property type="entry name" value="ARGININE EXPORTER PROTEIN ARGO"/>
    <property type="match status" value="1"/>
</dbReference>
<evidence type="ECO:0000256" key="5">
    <source>
        <dbReference type="ARBA" id="ARBA00023136"/>
    </source>
</evidence>